<dbReference type="InterPro" id="IPR001351">
    <property type="entry name" value="Ribosomal_uS3_C"/>
</dbReference>
<evidence type="ECO:0000313" key="9">
    <source>
        <dbReference type="EMBL" id="PAA67196.1"/>
    </source>
</evidence>
<dbReference type="FunFam" id="3.30.300.20:FF:000006">
    <property type="entry name" value="40S ribosomal protein S3"/>
    <property type="match status" value="1"/>
</dbReference>
<dbReference type="GO" id="GO:0003723">
    <property type="term" value="F:RNA binding"/>
    <property type="evidence" value="ECO:0007669"/>
    <property type="project" value="UniProtKB-UniRule"/>
</dbReference>
<evidence type="ECO:0000256" key="6">
    <source>
        <dbReference type="PROSITE-ProRule" id="PRU00118"/>
    </source>
</evidence>
<feature type="non-terminal residue" evidence="9">
    <location>
        <position position="1"/>
    </location>
</feature>
<dbReference type="InterPro" id="IPR015946">
    <property type="entry name" value="KH_dom-like_a/b"/>
</dbReference>
<feature type="domain" description="KH type-2" evidence="8">
    <location>
        <begin position="26"/>
        <end position="97"/>
    </location>
</feature>
<dbReference type="OrthoDB" id="10248446at2759"/>
<dbReference type="PROSITE" id="PS50823">
    <property type="entry name" value="KH_TYPE_2"/>
    <property type="match status" value="1"/>
</dbReference>
<dbReference type="AlphaFoldDB" id="A0A267F0E0"/>
<dbReference type="STRING" id="282301.A0A267F0E0"/>
<dbReference type="SUPFAM" id="SSF54821">
    <property type="entry name" value="Ribosomal protein S3 C-terminal domain"/>
    <property type="match status" value="1"/>
</dbReference>
<keyword evidence="3" id="KW-0689">Ribosomal protein</keyword>
<proteinExistence type="inferred from homology"/>
<evidence type="ECO:0000256" key="3">
    <source>
        <dbReference type="ARBA" id="ARBA00022980"/>
    </source>
</evidence>
<dbReference type="Pfam" id="PF07650">
    <property type="entry name" value="KH_2"/>
    <property type="match status" value="1"/>
</dbReference>
<dbReference type="InterPro" id="IPR004044">
    <property type="entry name" value="KH_dom_type_2"/>
</dbReference>
<reference evidence="9 10" key="1">
    <citation type="submission" date="2017-06" db="EMBL/GenBank/DDBJ databases">
        <title>A platform for efficient transgenesis in Macrostomum lignano, a flatworm model organism for stem cell research.</title>
        <authorList>
            <person name="Berezikov E."/>
        </authorList>
    </citation>
    <scope>NUCLEOTIDE SEQUENCE [LARGE SCALE GENOMIC DNA]</scope>
    <source>
        <strain evidence="9">DV1</strain>
        <tissue evidence="9">Whole organism</tissue>
    </source>
</reference>
<evidence type="ECO:0000313" key="10">
    <source>
        <dbReference type="Proteomes" id="UP000215902"/>
    </source>
</evidence>
<keyword evidence="4" id="KW-0687">Ribonucleoprotein</keyword>
<dbReference type="PANTHER" id="PTHR11760">
    <property type="entry name" value="30S/40S RIBOSOMAL PROTEIN S3"/>
    <property type="match status" value="1"/>
</dbReference>
<dbReference type="Proteomes" id="UP000215902">
    <property type="component" value="Unassembled WGS sequence"/>
</dbReference>
<dbReference type="NCBIfam" id="NF003219">
    <property type="entry name" value="PRK04191.1"/>
    <property type="match status" value="1"/>
</dbReference>
<evidence type="ECO:0000259" key="8">
    <source>
        <dbReference type="PROSITE" id="PS50823"/>
    </source>
</evidence>
<dbReference type="InterPro" id="IPR009019">
    <property type="entry name" value="KH_sf_prok-type"/>
</dbReference>
<protein>
    <recommendedName>
        <fullName evidence="5">40S ribosomal protein S3</fullName>
    </recommendedName>
</protein>
<dbReference type="GO" id="GO:0005634">
    <property type="term" value="C:nucleus"/>
    <property type="evidence" value="ECO:0007669"/>
    <property type="project" value="TreeGrafter"/>
</dbReference>
<dbReference type="FunFam" id="3.30.1140.32:FF:000004">
    <property type="entry name" value="40S ribosomal protein S3"/>
    <property type="match status" value="1"/>
</dbReference>
<dbReference type="InterPro" id="IPR057258">
    <property type="entry name" value="Ribosomal_uS3"/>
</dbReference>
<evidence type="ECO:0000256" key="1">
    <source>
        <dbReference type="ARBA" id="ARBA00010761"/>
    </source>
</evidence>
<keyword evidence="10" id="KW-1185">Reference proteome</keyword>
<accession>A0A267F0E0</accession>
<dbReference type="GO" id="GO:0003735">
    <property type="term" value="F:structural constituent of ribosome"/>
    <property type="evidence" value="ECO:0007669"/>
    <property type="project" value="InterPro"/>
</dbReference>
<dbReference type="Gene3D" id="3.30.300.20">
    <property type="match status" value="1"/>
</dbReference>
<evidence type="ECO:0000256" key="2">
    <source>
        <dbReference type="ARBA" id="ARBA00022884"/>
    </source>
</evidence>
<dbReference type="SUPFAM" id="SSF54814">
    <property type="entry name" value="Prokaryotic type KH domain (KH-domain type II)"/>
    <property type="match status" value="1"/>
</dbReference>
<dbReference type="GO" id="GO:0022627">
    <property type="term" value="C:cytosolic small ribosomal subunit"/>
    <property type="evidence" value="ECO:0007669"/>
    <property type="project" value="TreeGrafter"/>
</dbReference>
<organism evidence="9 10">
    <name type="scientific">Macrostomum lignano</name>
    <dbReference type="NCBI Taxonomy" id="282301"/>
    <lineage>
        <taxon>Eukaryota</taxon>
        <taxon>Metazoa</taxon>
        <taxon>Spiralia</taxon>
        <taxon>Lophotrochozoa</taxon>
        <taxon>Platyhelminthes</taxon>
        <taxon>Rhabditophora</taxon>
        <taxon>Macrostomorpha</taxon>
        <taxon>Macrostomida</taxon>
        <taxon>Macrostomidae</taxon>
        <taxon>Macrostomum</taxon>
    </lineage>
</organism>
<gene>
    <name evidence="9" type="ORF">BOX15_Mlig008787g1</name>
</gene>
<dbReference type="PANTHER" id="PTHR11760:SF32">
    <property type="entry name" value="SMALL RIBOSOMAL SUBUNIT PROTEIN US3"/>
    <property type="match status" value="1"/>
</dbReference>
<sequence>SMAASKNAVMSKKRAFVANGVFRAELDEFLKRELAEDGYSGIELRVTPAKIEVIVLATRTQSVLGEKGRKVRELTAVLQKRFGFEDGQIEIYAEKMANRGLSAVAQAESLRYKLLGGLAVRRACYGVLRFIMESGAKGAEVIVSGKLRGQRAKSMKFTEGFMIHSGEPSVRFIDRSVRHVQLRQGVLGIQVKIMQNWEAPAGGVAPRKPLPDHVTIADPKEQPVPAEPYSENKQQKPQAEVMAVA</sequence>
<evidence type="ECO:0000256" key="4">
    <source>
        <dbReference type="ARBA" id="ARBA00023274"/>
    </source>
</evidence>
<dbReference type="InterPro" id="IPR036419">
    <property type="entry name" value="Ribosomal_S3_C_sf"/>
</dbReference>
<dbReference type="Pfam" id="PF00189">
    <property type="entry name" value="Ribosomal_S3_C"/>
    <property type="match status" value="1"/>
</dbReference>
<evidence type="ECO:0000256" key="7">
    <source>
        <dbReference type="SAM" id="MobiDB-lite"/>
    </source>
</evidence>
<dbReference type="CDD" id="cd02413">
    <property type="entry name" value="KH-II_40S_S3"/>
    <property type="match status" value="1"/>
</dbReference>
<comment type="caution">
    <text evidence="9">The sequence shown here is derived from an EMBL/GenBank/DDBJ whole genome shotgun (WGS) entry which is preliminary data.</text>
</comment>
<keyword evidence="2 6" id="KW-0694">RNA-binding</keyword>
<dbReference type="EMBL" id="NIVC01001502">
    <property type="protein sequence ID" value="PAA67196.1"/>
    <property type="molecule type" value="Genomic_DNA"/>
</dbReference>
<dbReference type="Gene3D" id="3.30.1140.32">
    <property type="entry name" value="Ribosomal protein S3, C-terminal domain"/>
    <property type="match status" value="1"/>
</dbReference>
<comment type="similarity">
    <text evidence="1">Belongs to the universal ribosomal protein uS3 family.</text>
</comment>
<dbReference type="GO" id="GO:0006412">
    <property type="term" value="P:translation"/>
    <property type="evidence" value="ECO:0007669"/>
    <property type="project" value="InterPro"/>
</dbReference>
<name>A0A267F0E0_9PLAT</name>
<dbReference type="NCBIfam" id="TIGR01008">
    <property type="entry name" value="uS3_euk_arch"/>
    <property type="match status" value="1"/>
</dbReference>
<dbReference type="GO" id="GO:2001235">
    <property type="term" value="P:positive regulation of apoptotic signaling pathway"/>
    <property type="evidence" value="ECO:0007669"/>
    <property type="project" value="TreeGrafter"/>
</dbReference>
<evidence type="ECO:0000256" key="5">
    <source>
        <dbReference type="ARBA" id="ARBA00035408"/>
    </source>
</evidence>
<dbReference type="InterPro" id="IPR005703">
    <property type="entry name" value="Ribosomal_uS3_euk/arc"/>
</dbReference>
<feature type="region of interest" description="Disordered" evidence="7">
    <location>
        <begin position="204"/>
        <end position="245"/>
    </location>
</feature>